<evidence type="ECO:0000313" key="6">
    <source>
        <dbReference type="Proteomes" id="UP000003340"/>
    </source>
</evidence>
<dbReference type="eggNOG" id="COG1390">
    <property type="taxonomic scope" value="Bacteria"/>
</dbReference>
<dbReference type="HOGENOM" id="CLU_114404_1_0_9"/>
<keyword evidence="3" id="KW-0406">Ion transport</keyword>
<sequence>MSYDQDKLQRFQKTVLSEAEGKIAQMEQEIQEYEKTELEKARQAEYDKMFAYMQSKVHDIQWKYRQSVTKASLEAKRRLLQYRTGLADKVFAQVEQKLKAFTASDQYEAFLIDKLKKAEKEFPCQNAVIRLCPDDMKHAGAIQAALSVPVTVEPDRRNHLGGFQIVNEQKGLLLDDTFASNLTDQHATFYKICGMTVA</sequence>
<name>C0EH33_9FIRM</name>
<evidence type="ECO:0000256" key="3">
    <source>
        <dbReference type="ARBA" id="ARBA00023065"/>
    </source>
</evidence>
<dbReference type="GO" id="GO:0046961">
    <property type="term" value="F:proton-transporting ATPase activity, rotational mechanism"/>
    <property type="evidence" value="ECO:0007669"/>
    <property type="project" value="InterPro"/>
</dbReference>
<evidence type="ECO:0000256" key="1">
    <source>
        <dbReference type="ARBA" id="ARBA00005901"/>
    </source>
</evidence>
<gene>
    <name evidence="5" type="ORF">CLOSTMETH_03233</name>
</gene>
<dbReference type="InterPro" id="IPR002842">
    <property type="entry name" value="ATPase_V1_Esu"/>
</dbReference>
<organism evidence="5 6">
    <name type="scientific">[Clostridium] methylpentosum DSM 5476</name>
    <dbReference type="NCBI Taxonomy" id="537013"/>
    <lineage>
        <taxon>Bacteria</taxon>
        <taxon>Bacillati</taxon>
        <taxon>Bacillota</taxon>
        <taxon>Clostridia</taxon>
        <taxon>Eubacteriales</taxon>
        <taxon>Oscillospiraceae</taxon>
        <taxon>Oscillospiraceae incertae sedis</taxon>
    </lineage>
</organism>
<dbReference type="AlphaFoldDB" id="C0EH33"/>
<dbReference type="Proteomes" id="UP000003340">
    <property type="component" value="Unassembled WGS sequence"/>
</dbReference>
<feature type="coiled-coil region" evidence="4">
    <location>
        <begin position="16"/>
        <end position="43"/>
    </location>
</feature>
<keyword evidence="4" id="KW-0175">Coiled coil</keyword>
<dbReference type="Pfam" id="PF01991">
    <property type="entry name" value="vATP-synt_E"/>
    <property type="match status" value="1"/>
</dbReference>
<keyword evidence="2" id="KW-0813">Transport</keyword>
<reference evidence="5 6" key="1">
    <citation type="submission" date="2009-01" db="EMBL/GenBank/DDBJ databases">
        <authorList>
            <person name="Fulton L."/>
            <person name="Clifton S."/>
            <person name="Fulton B."/>
            <person name="Xu J."/>
            <person name="Minx P."/>
            <person name="Pepin K.H."/>
            <person name="Johnson M."/>
            <person name="Bhonagiri V."/>
            <person name="Nash W.E."/>
            <person name="Mardis E.R."/>
            <person name="Wilson R.K."/>
        </authorList>
    </citation>
    <scope>NUCLEOTIDE SEQUENCE [LARGE SCALE GENOMIC DNA]</scope>
    <source>
        <strain evidence="5 6">DSM 5476</strain>
    </source>
</reference>
<accession>C0EH33</accession>
<dbReference type="STRING" id="537013.CLOSTMETH_03233"/>
<comment type="similarity">
    <text evidence="1">Belongs to the V-ATPase E subunit family.</text>
</comment>
<keyword evidence="6" id="KW-1185">Reference proteome</keyword>
<dbReference type="SUPFAM" id="SSF160527">
    <property type="entry name" value="V-type ATPase subunit E-like"/>
    <property type="match status" value="1"/>
</dbReference>
<dbReference type="InterPro" id="IPR038495">
    <property type="entry name" value="ATPase_E_C"/>
</dbReference>
<dbReference type="EMBL" id="ACEC01000115">
    <property type="protein sequence ID" value="EEG29120.1"/>
    <property type="molecule type" value="Genomic_DNA"/>
</dbReference>
<protein>
    <submittedName>
        <fullName evidence="5">Putative ATP synthase, subunit E</fullName>
    </submittedName>
</protein>
<proteinExistence type="inferred from homology"/>
<reference evidence="5 6" key="2">
    <citation type="submission" date="2009-02" db="EMBL/GenBank/DDBJ databases">
        <title>Draft genome sequence of Clostridium methylpentosum (DSM 5476).</title>
        <authorList>
            <person name="Sudarsanam P."/>
            <person name="Ley R."/>
            <person name="Guruge J."/>
            <person name="Turnbaugh P.J."/>
            <person name="Mahowald M."/>
            <person name="Liep D."/>
            <person name="Gordon J."/>
        </authorList>
    </citation>
    <scope>NUCLEOTIDE SEQUENCE [LARGE SCALE GENOMIC DNA]</scope>
    <source>
        <strain evidence="5 6">DSM 5476</strain>
    </source>
</reference>
<evidence type="ECO:0000256" key="4">
    <source>
        <dbReference type="SAM" id="Coils"/>
    </source>
</evidence>
<evidence type="ECO:0000256" key="2">
    <source>
        <dbReference type="ARBA" id="ARBA00022448"/>
    </source>
</evidence>
<dbReference type="Gene3D" id="3.30.2320.30">
    <property type="entry name" value="ATP synthase, E subunit, C-terminal"/>
    <property type="match status" value="1"/>
</dbReference>
<comment type="caution">
    <text evidence="5">The sequence shown here is derived from an EMBL/GenBank/DDBJ whole genome shotgun (WGS) entry which is preliminary data.</text>
</comment>
<evidence type="ECO:0000313" key="5">
    <source>
        <dbReference type="EMBL" id="EEG29120.1"/>
    </source>
</evidence>
<dbReference type="GO" id="GO:0033178">
    <property type="term" value="C:proton-transporting two-sector ATPase complex, catalytic domain"/>
    <property type="evidence" value="ECO:0007669"/>
    <property type="project" value="InterPro"/>
</dbReference>